<feature type="transmembrane region" description="Helical" evidence="7">
    <location>
        <begin position="99"/>
        <end position="121"/>
    </location>
</feature>
<dbReference type="AlphaFoldDB" id="A0A5B9EE67"/>
<dbReference type="EMBL" id="CP042806">
    <property type="protein sequence ID" value="QEE29974.1"/>
    <property type="molecule type" value="Genomic_DNA"/>
</dbReference>
<organism evidence="9 10">
    <name type="scientific">Terriglobus albidus</name>
    <dbReference type="NCBI Taxonomy" id="1592106"/>
    <lineage>
        <taxon>Bacteria</taxon>
        <taxon>Pseudomonadati</taxon>
        <taxon>Acidobacteriota</taxon>
        <taxon>Terriglobia</taxon>
        <taxon>Terriglobales</taxon>
        <taxon>Acidobacteriaceae</taxon>
        <taxon>Terriglobus</taxon>
    </lineage>
</organism>
<comment type="subcellular location">
    <subcellularLocation>
        <location evidence="1">Membrane</location>
        <topology evidence="1">Multi-pass membrane protein</topology>
    </subcellularLocation>
</comment>
<dbReference type="InterPro" id="IPR050794">
    <property type="entry name" value="CPA2_transporter"/>
</dbReference>
<feature type="transmembrane region" description="Helical" evidence="7">
    <location>
        <begin position="6"/>
        <end position="25"/>
    </location>
</feature>
<feature type="transmembrane region" description="Helical" evidence="7">
    <location>
        <begin position="310"/>
        <end position="336"/>
    </location>
</feature>
<evidence type="ECO:0000259" key="8">
    <source>
        <dbReference type="Pfam" id="PF00999"/>
    </source>
</evidence>
<evidence type="ECO:0000256" key="2">
    <source>
        <dbReference type="ARBA" id="ARBA00022448"/>
    </source>
</evidence>
<dbReference type="KEGG" id="talb:FTW19_19515"/>
<evidence type="ECO:0000256" key="7">
    <source>
        <dbReference type="SAM" id="Phobius"/>
    </source>
</evidence>
<keyword evidence="3 7" id="KW-0812">Transmembrane</keyword>
<gene>
    <name evidence="9" type="ORF">FTW19_19515</name>
</gene>
<dbReference type="InterPro" id="IPR006153">
    <property type="entry name" value="Cation/H_exchanger_TM"/>
</dbReference>
<dbReference type="PANTHER" id="PTHR32468:SF0">
    <property type="entry name" value="K(+)_H(+) ANTIPORTER 1"/>
    <property type="match status" value="1"/>
</dbReference>
<feature type="transmembrane region" description="Helical" evidence="7">
    <location>
        <begin position="37"/>
        <end position="61"/>
    </location>
</feature>
<dbReference type="Gene3D" id="1.20.1530.20">
    <property type="match status" value="1"/>
</dbReference>
<evidence type="ECO:0000313" key="10">
    <source>
        <dbReference type="Proteomes" id="UP000321820"/>
    </source>
</evidence>
<dbReference type="GO" id="GO:0015297">
    <property type="term" value="F:antiporter activity"/>
    <property type="evidence" value="ECO:0007669"/>
    <property type="project" value="InterPro"/>
</dbReference>
<proteinExistence type="predicted"/>
<dbReference type="RefSeq" id="WP_147649244.1">
    <property type="nucleotide sequence ID" value="NZ_CP042806.1"/>
</dbReference>
<dbReference type="PANTHER" id="PTHR32468">
    <property type="entry name" value="CATION/H + ANTIPORTER"/>
    <property type="match status" value="1"/>
</dbReference>
<dbReference type="InterPro" id="IPR038770">
    <property type="entry name" value="Na+/solute_symporter_sf"/>
</dbReference>
<keyword evidence="5" id="KW-0406">Ion transport</keyword>
<sequence length="401" mass="42755">MTLLVLLPLQLAVILVVTWACGALAQRLRQPRVIGEIAGGILLGPVAMGRWMPAVTTMLFAPARLSWLELVSNVGLVAFLFLVGAELDLREVTRHVRRVVATTAGSILLPFLLGALVAPVLLRHYGVPEGARWGFSIFLAVAMSITALPVLARILRDREAAGVPVNAEVAQQSLLSAALNDALAWCVLAALLAVLHGGGAVEIVVRLGLLVAFTIVMMVGVRPMLRRVSLERPVWTVMLVLLPAISAWVTNALGIHLFFGAFLAGICVPSEHVAGTMERLFLIVSTWTLPAFFALTGLRMRPELFHAGGWTDLLLILAAAVLGKIVGGMFGAGIAGMPWSKALRIGVLLNTRGLVELIVLNAGFREGILNAQVFTLLVLMAVVTTAMTGPLLDLITPRNVV</sequence>
<feature type="transmembrane region" description="Helical" evidence="7">
    <location>
        <begin position="203"/>
        <end position="221"/>
    </location>
</feature>
<feature type="transmembrane region" description="Helical" evidence="7">
    <location>
        <begin position="67"/>
        <end position="87"/>
    </location>
</feature>
<keyword evidence="4 7" id="KW-1133">Transmembrane helix</keyword>
<keyword evidence="6 7" id="KW-0472">Membrane</keyword>
<keyword evidence="2" id="KW-0813">Transport</keyword>
<name>A0A5B9EE67_9BACT</name>
<evidence type="ECO:0000313" key="9">
    <source>
        <dbReference type="EMBL" id="QEE29974.1"/>
    </source>
</evidence>
<keyword evidence="10" id="KW-1185">Reference proteome</keyword>
<evidence type="ECO:0000256" key="4">
    <source>
        <dbReference type="ARBA" id="ARBA00022989"/>
    </source>
</evidence>
<dbReference type="OrthoDB" id="9793589at2"/>
<feature type="transmembrane region" description="Helical" evidence="7">
    <location>
        <begin position="373"/>
        <end position="392"/>
    </location>
</feature>
<accession>A0A5B9EE67</accession>
<dbReference type="Proteomes" id="UP000321820">
    <property type="component" value="Chromosome"/>
</dbReference>
<dbReference type="GO" id="GO:1902600">
    <property type="term" value="P:proton transmembrane transport"/>
    <property type="evidence" value="ECO:0007669"/>
    <property type="project" value="InterPro"/>
</dbReference>
<protein>
    <submittedName>
        <fullName evidence="9">Cation/H(+) antiporter</fullName>
    </submittedName>
</protein>
<dbReference type="Pfam" id="PF00999">
    <property type="entry name" value="Na_H_Exchanger"/>
    <property type="match status" value="1"/>
</dbReference>
<reference evidence="9 10" key="1">
    <citation type="submission" date="2019-08" db="EMBL/GenBank/DDBJ databases">
        <title>Complete genome sequence of Terriglobus albidus strain ORNL.</title>
        <authorList>
            <person name="Podar M."/>
        </authorList>
    </citation>
    <scope>NUCLEOTIDE SEQUENCE [LARGE SCALE GENOMIC DNA]</scope>
    <source>
        <strain evidence="9 10">ORNL</strain>
    </source>
</reference>
<feature type="transmembrane region" description="Helical" evidence="7">
    <location>
        <begin position="233"/>
        <end position="259"/>
    </location>
</feature>
<evidence type="ECO:0000256" key="5">
    <source>
        <dbReference type="ARBA" id="ARBA00023065"/>
    </source>
</evidence>
<evidence type="ECO:0000256" key="6">
    <source>
        <dbReference type="ARBA" id="ARBA00023136"/>
    </source>
</evidence>
<feature type="transmembrane region" description="Helical" evidence="7">
    <location>
        <begin position="279"/>
        <end position="298"/>
    </location>
</feature>
<evidence type="ECO:0000256" key="3">
    <source>
        <dbReference type="ARBA" id="ARBA00022692"/>
    </source>
</evidence>
<dbReference type="GO" id="GO:0016020">
    <property type="term" value="C:membrane"/>
    <property type="evidence" value="ECO:0007669"/>
    <property type="project" value="UniProtKB-SubCell"/>
</dbReference>
<feature type="transmembrane region" description="Helical" evidence="7">
    <location>
        <begin position="133"/>
        <end position="152"/>
    </location>
</feature>
<evidence type="ECO:0000256" key="1">
    <source>
        <dbReference type="ARBA" id="ARBA00004141"/>
    </source>
</evidence>
<feature type="domain" description="Cation/H+ exchanger transmembrane" evidence="8">
    <location>
        <begin position="16"/>
        <end position="392"/>
    </location>
</feature>